<dbReference type="OrthoDB" id="10050052at2759"/>
<evidence type="ECO:0000256" key="2">
    <source>
        <dbReference type="ARBA" id="ARBA00022737"/>
    </source>
</evidence>
<dbReference type="HOGENOM" id="CLU_058879_4_0_1"/>
<dbReference type="STRING" id="283909.R7VCR3"/>
<dbReference type="Pfam" id="PF00098">
    <property type="entry name" value="zf-CCHC"/>
    <property type="match status" value="2"/>
</dbReference>
<dbReference type="OMA" id="GHESAAC"/>
<evidence type="ECO:0000313" key="7">
    <source>
        <dbReference type="EMBL" id="ELU13470.1"/>
    </source>
</evidence>
<dbReference type="GO" id="GO:0003676">
    <property type="term" value="F:nucleic acid binding"/>
    <property type="evidence" value="ECO:0007669"/>
    <property type="project" value="InterPro"/>
</dbReference>
<dbReference type="EMBL" id="KB295185">
    <property type="protein sequence ID" value="ELU13470.1"/>
    <property type="molecule type" value="Genomic_DNA"/>
</dbReference>
<feature type="domain" description="CCHC-type" evidence="6">
    <location>
        <begin position="1"/>
        <end position="15"/>
    </location>
</feature>
<evidence type="ECO:0000256" key="4">
    <source>
        <dbReference type="ARBA" id="ARBA00022833"/>
    </source>
</evidence>
<dbReference type="SUPFAM" id="SSF57756">
    <property type="entry name" value="Retrovirus zinc finger-like domains"/>
    <property type="match status" value="2"/>
</dbReference>
<sequence length="125" mass="14039">CFRCGKPGHFSRECRTKNTCVPPVKTMHQNASGQTCHRCRRPAHTFKNCRAGPPRSPCYSALAKAETKPTPKSNYSCFRCGKSGHFSRECRTKNTSVPPVKTMHQNASGQTCHRCRRPGHTFKNC</sequence>
<proteinExistence type="predicted"/>
<reference evidence="9" key="1">
    <citation type="submission" date="2012-12" db="EMBL/GenBank/DDBJ databases">
        <authorList>
            <person name="Hellsten U."/>
            <person name="Grimwood J."/>
            <person name="Chapman J.A."/>
            <person name="Shapiro H."/>
            <person name="Aerts A."/>
            <person name="Otillar R.P."/>
            <person name="Terry A.Y."/>
            <person name="Boore J.L."/>
            <person name="Simakov O."/>
            <person name="Marletaz F."/>
            <person name="Cho S.-J."/>
            <person name="Edsinger-Gonzales E."/>
            <person name="Havlak P."/>
            <person name="Kuo D.-H."/>
            <person name="Larsson T."/>
            <person name="Lv J."/>
            <person name="Arendt D."/>
            <person name="Savage R."/>
            <person name="Osoegawa K."/>
            <person name="de Jong P."/>
            <person name="Lindberg D.R."/>
            <person name="Seaver E.C."/>
            <person name="Weisblat D.A."/>
            <person name="Putnam N.H."/>
            <person name="Grigoriev I.V."/>
            <person name="Rokhsar D.S."/>
        </authorList>
    </citation>
    <scope>NUCLEOTIDE SEQUENCE</scope>
    <source>
        <strain evidence="9">I ESC-2004</strain>
    </source>
</reference>
<dbReference type="Proteomes" id="UP000014760">
    <property type="component" value="Unassembled WGS sequence"/>
</dbReference>
<keyword evidence="1" id="KW-0479">Metal-binding</keyword>
<dbReference type="PANTHER" id="PTHR47103">
    <property type="entry name" value="DNA-BINDING PROTEIN"/>
    <property type="match status" value="1"/>
</dbReference>
<dbReference type="Gene3D" id="4.10.60.10">
    <property type="entry name" value="Zinc finger, CCHC-type"/>
    <property type="match status" value="2"/>
</dbReference>
<accession>R7VCR3</accession>
<dbReference type="SMART" id="SM00343">
    <property type="entry name" value="ZnF_C2HC"/>
    <property type="match status" value="4"/>
</dbReference>
<feature type="non-terminal residue" evidence="7">
    <location>
        <position position="1"/>
    </location>
</feature>
<dbReference type="PROSITE" id="PS50158">
    <property type="entry name" value="ZF_CCHC"/>
    <property type="match status" value="2"/>
</dbReference>
<organism evidence="7">
    <name type="scientific">Capitella teleta</name>
    <name type="common">Polychaete worm</name>
    <dbReference type="NCBI Taxonomy" id="283909"/>
    <lineage>
        <taxon>Eukaryota</taxon>
        <taxon>Metazoa</taxon>
        <taxon>Spiralia</taxon>
        <taxon>Lophotrochozoa</taxon>
        <taxon>Annelida</taxon>
        <taxon>Polychaeta</taxon>
        <taxon>Sedentaria</taxon>
        <taxon>Scolecida</taxon>
        <taxon>Capitellidae</taxon>
        <taxon>Capitella</taxon>
    </lineage>
</organism>
<dbReference type="GO" id="GO:0008270">
    <property type="term" value="F:zinc ion binding"/>
    <property type="evidence" value="ECO:0007669"/>
    <property type="project" value="UniProtKB-KW"/>
</dbReference>
<evidence type="ECO:0000313" key="9">
    <source>
        <dbReference type="Proteomes" id="UP000014760"/>
    </source>
</evidence>
<feature type="non-terminal residue" evidence="7">
    <location>
        <position position="125"/>
    </location>
</feature>
<keyword evidence="4" id="KW-0862">Zinc</keyword>
<evidence type="ECO:0000256" key="5">
    <source>
        <dbReference type="PROSITE-ProRule" id="PRU00047"/>
    </source>
</evidence>
<name>R7VCR3_CAPTE</name>
<reference evidence="8" key="3">
    <citation type="submission" date="2015-06" db="UniProtKB">
        <authorList>
            <consortium name="EnsemblMetazoa"/>
        </authorList>
    </citation>
    <scope>IDENTIFICATION</scope>
</reference>
<evidence type="ECO:0000256" key="1">
    <source>
        <dbReference type="ARBA" id="ARBA00022723"/>
    </source>
</evidence>
<gene>
    <name evidence="7" type="ORF">CAPTEDRAFT_26101</name>
</gene>
<dbReference type="EnsemblMetazoa" id="CapteT26101">
    <property type="protein sequence ID" value="CapteP26101"/>
    <property type="gene ID" value="CapteG26101"/>
</dbReference>
<reference evidence="7 9" key="2">
    <citation type="journal article" date="2013" name="Nature">
        <title>Insights into bilaterian evolution from three spiralian genomes.</title>
        <authorList>
            <person name="Simakov O."/>
            <person name="Marletaz F."/>
            <person name="Cho S.J."/>
            <person name="Edsinger-Gonzales E."/>
            <person name="Havlak P."/>
            <person name="Hellsten U."/>
            <person name="Kuo D.H."/>
            <person name="Larsson T."/>
            <person name="Lv J."/>
            <person name="Arendt D."/>
            <person name="Savage R."/>
            <person name="Osoegawa K."/>
            <person name="de Jong P."/>
            <person name="Grimwood J."/>
            <person name="Chapman J.A."/>
            <person name="Shapiro H."/>
            <person name="Aerts A."/>
            <person name="Otillar R.P."/>
            <person name="Terry A.Y."/>
            <person name="Boore J.L."/>
            <person name="Grigoriev I.V."/>
            <person name="Lindberg D.R."/>
            <person name="Seaver E.C."/>
            <person name="Weisblat D.A."/>
            <person name="Putnam N.H."/>
            <person name="Rokhsar D.S."/>
        </authorList>
    </citation>
    <scope>NUCLEOTIDE SEQUENCE</scope>
    <source>
        <strain evidence="7 9">I ESC-2004</strain>
    </source>
</reference>
<keyword evidence="3 5" id="KW-0863">Zinc-finger</keyword>
<feature type="domain" description="CCHC-type" evidence="6">
    <location>
        <begin position="77"/>
        <end position="91"/>
    </location>
</feature>
<dbReference type="InterPro" id="IPR001878">
    <property type="entry name" value="Znf_CCHC"/>
</dbReference>
<dbReference type="PANTHER" id="PTHR47103:SF8">
    <property type="entry name" value="DNA-BINDING PROTEIN"/>
    <property type="match status" value="1"/>
</dbReference>
<dbReference type="InterPro" id="IPR036875">
    <property type="entry name" value="Znf_CCHC_sf"/>
</dbReference>
<evidence type="ECO:0000259" key="6">
    <source>
        <dbReference type="PROSITE" id="PS50158"/>
    </source>
</evidence>
<dbReference type="EMBL" id="AMQN01005113">
    <property type="status" value="NOT_ANNOTATED_CDS"/>
    <property type="molecule type" value="Genomic_DNA"/>
</dbReference>
<evidence type="ECO:0000256" key="3">
    <source>
        <dbReference type="ARBA" id="ARBA00022771"/>
    </source>
</evidence>
<evidence type="ECO:0000313" key="8">
    <source>
        <dbReference type="EnsemblMetazoa" id="CapteP26101"/>
    </source>
</evidence>
<keyword evidence="2" id="KW-0677">Repeat</keyword>
<dbReference type="EMBL" id="AMQN01005114">
    <property type="status" value="NOT_ANNOTATED_CDS"/>
    <property type="molecule type" value="Genomic_DNA"/>
</dbReference>
<protein>
    <recommendedName>
        <fullName evidence="6">CCHC-type domain-containing protein</fullName>
    </recommendedName>
</protein>
<dbReference type="AlphaFoldDB" id="R7VCR3"/>
<keyword evidence="9" id="KW-1185">Reference proteome</keyword>